<dbReference type="InterPro" id="IPR003018">
    <property type="entry name" value="GAF"/>
</dbReference>
<gene>
    <name evidence="4" type="ORF">G0Q06_10500</name>
</gene>
<comment type="caution">
    <text evidence="4">The sequence shown here is derived from an EMBL/GenBank/DDBJ whole genome shotgun (WGS) entry which is preliminary data.</text>
</comment>
<keyword evidence="2" id="KW-0175">Coiled coil</keyword>
<dbReference type="EMBL" id="JAAGNX010000002">
    <property type="protein sequence ID" value="NDV62881.1"/>
    <property type="molecule type" value="Genomic_DNA"/>
</dbReference>
<dbReference type="Gene3D" id="3.30.450.40">
    <property type="match status" value="1"/>
</dbReference>
<organism evidence="4 5">
    <name type="scientific">Oceanipulchritudo coccoides</name>
    <dbReference type="NCBI Taxonomy" id="2706888"/>
    <lineage>
        <taxon>Bacteria</taxon>
        <taxon>Pseudomonadati</taxon>
        <taxon>Verrucomicrobiota</taxon>
        <taxon>Opitutia</taxon>
        <taxon>Puniceicoccales</taxon>
        <taxon>Oceanipulchritudinaceae</taxon>
        <taxon>Oceanipulchritudo</taxon>
    </lineage>
</organism>
<accession>A0A6B2M1K0</accession>
<evidence type="ECO:0000313" key="4">
    <source>
        <dbReference type="EMBL" id="NDV62881.1"/>
    </source>
</evidence>
<dbReference type="Pfam" id="PF01590">
    <property type="entry name" value="GAF"/>
    <property type="match status" value="1"/>
</dbReference>
<evidence type="ECO:0000259" key="3">
    <source>
        <dbReference type="Pfam" id="PF01590"/>
    </source>
</evidence>
<dbReference type="Proteomes" id="UP000478417">
    <property type="component" value="Unassembled WGS sequence"/>
</dbReference>
<reference evidence="4 5" key="1">
    <citation type="submission" date="2020-02" db="EMBL/GenBank/DDBJ databases">
        <title>Albibacoteraceae fam. nov., the first described family within the subdivision 4 Verrucomicrobia.</title>
        <authorList>
            <person name="Xi F."/>
        </authorList>
    </citation>
    <scope>NUCLEOTIDE SEQUENCE [LARGE SCALE GENOMIC DNA]</scope>
    <source>
        <strain evidence="4 5">CK1056</strain>
    </source>
</reference>
<dbReference type="RefSeq" id="WP_163965523.1">
    <property type="nucleotide sequence ID" value="NZ_JAAGNX010000002.1"/>
</dbReference>
<evidence type="ECO:0000256" key="2">
    <source>
        <dbReference type="ARBA" id="ARBA00023054"/>
    </source>
</evidence>
<dbReference type="GO" id="GO:0030313">
    <property type="term" value="C:cell envelope"/>
    <property type="evidence" value="ECO:0007669"/>
    <property type="project" value="UniProtKB-SubCell"/>
</dbReference>
<evidence type="ECO:0000256" key="1">
    <source>
        <dbReference type="ARBA" id="ARBA00004196"/>
    </source>
</evidence>
<keyword evidence="5" id="KW-1185">Reference proteome</keyword>
<dbReference type="SUPFAM" id="SSF111369">
    <property type="entry name" value="HlyD-like secretion proteins"/>
    <property type="match status" value="1"/>
</dbReference>
<dbReference type="PANTHER" id="PTHR32347:SF23">
    <property type="entry name" value="BLL5650 PROTEIN"/>
    <property type="match status" value="1"/>
</dbReference>
<dbReference type="InterPro" id="IPR029016">
    <property type="entry name" value="GAF-like_dom_sf"/>
</dbReference>
<name>A0A6B2M1K0_9BACT</name>
<dbReference type="Gene3D" id="2.40.30.170">
    <property type="match status" value="1"/>
</dbReference>
<dbReference type="PANTHER" id="PTHR32347">
    <property type="entry name" value="EFFLUX SYSTEM COMPONENT YKNX-RELATED"/>
    <property type="match status" value="1"/>
</dbReference>
<dbReference type="AlphaFoldDB" id="A0A6B2M1K0"/>
<evidence type="ECO:0000313" key="5">
    <source>
        <dbReference type="Proteomes" id="UP000478417"/>
    </source>
</evidence>
<feature type="domain" description="GAF" evidence="3">
    <location>
        <begin position="251"/>
        <end position="321"/>
    </location>
</feature>
<dbReference type="InterPro" id="IPR050465">
    <property type="entry name" value="UPF0194_transport"/>
</dbReference>
<sequence length="620" mass="69760">MAGDFEKTDSFRDALEQLAYLRRFSGPPSEFWQAYLDALVTVGNARFGLVVRKRSSGDTDWRKVVASPANLGGEGLTKFFAGVEALCESALEDGEAKQEISSESGEGHTDMGLAIRLETGRSSEQWVAVFLLANTSATEADESIKRLLLANCMPADVQHYQTSNRAPGAASQAASVIDLVVMMDGKTRFLEMGMAFVNELAGQHHCERVSLGWEQRGYIRLKAISHSDKFEKKMQAVSELEKVMEEAHDQDEEIYWPPLDGETLITRDHEKFSESQGVKHLCSIPLRIDGEPVAVVTLERAGEPFLDEEIRLLRITADLAAPRLAELKRRDRWFGARWASGCREFLGKFLGPEKTWTKVLAIGGAIALAVLFFGGMNYRVEAPFLLRTENVSFLSAPFNGFIAEVDAEVGDVFETGQRLMSLDTRELLLDEAAAAADLSRFLREEEKARARNELAEMRIFSAQAEQARVQLETVRYNLSQAEIKSPFDAFVIEGELKKRLGAPVQKGDILFKVARLDRLYVESKVDERDIHEVKEGTMVEIAFASQPKQKFPAKVVLIEPVATTQNTENFFIVRAQLEEVPEDWWRPGMGGISKIEAGHRTFFWIIFHRTIDFLRMFFWI</sequence>
<protein>
    <submittedName>
        <fullName evidence="4">HlyD family efflux transporter periplasmic adaptor subunit</fullName>
    </submittedName>
</protein>
<comment type="subcellular location">
    <subcellularLocation>
        <location evidence="1">Cell envelope</location>
    </subcellularLocation>
</comment>
<proteinExistence type="predicted"/>